<dbReference type="InterPro" id="IPR012854">
    <property type="entry name" value="Cu_amine_oxidase-like_N"/>
</dbReference>
<dbReference type="RefSeq" id="WP_307494883.1">
    <property type="nucleotide sequence ID" value="NZ_JAUSTN010000002.1"/>
</dbReference>
<accession>A0ABU0ATM5</accession>
<dbReference type="Proteomes" id="UP001236559">
    <property type="component" value="Unassembled WGS sequence"/>
</dbReference>
<protein>
    <recommendedName>
        <fullName evidence="2">Copper amine oxidase-like N-terminal domain-containing protein</fullName>
    </recommendedName>
</protein>
<reference evidence="3 4" key="1">
    <citation type="submission" date="2023-07" db="EMBL/GenBank/DDBJ databases">
        <title>Genomic Encyclopedia of Type Strains, Phase IV (KMG-IV): sequencing the most valuable type-strain genomes for metagenomic binning, comparative biology and taxonomic classification.</title>
        <authorList>
            <person name="Goeker M."/>
        </authorList>
    </citation>
    <scope>NUCLEOTIDE SEQUENCE [LARGE SCALE GENOMIC DNA]</scope>
    <source>
        <strain evidence="3 4">DSM 22616</strain>
    </source>
</reference>
<keyword evidence="1" id="KW-0732">Signal</keyword>
<dbReference type="SUPFAM" id="SSF55383">
    <property type="entry name" value="Copper amine oxidase, domain N"/>
    <property type="match status" value="2"/>
</dbReference>
<feature type="chain" id="PRO_5047257450" description="Copper amine oxidase-like N-terminal domain-containing protein" evidence="1">
    <location>
        <begin position="29"/>
        <end position="866"/>
    </location>
</feature>
<evidence type="ECO:0000259" key="2">
    <source>
        <dbReference type="Pfam" id="PF07833"/>
    </source>
</evidence>
<dbReference type="Pfam" id="PF07833">
    <property type="entry name" value="Cu_amine_oxidN1"/>
    <property type="match status" value="1"/>
</dbReference>
<proteinExistence type="predicted"/>
<feature type="domain" description="Copper amine oxidase-like N-terminal" evidence="2">
    <location>
        <begin position="756"/>
        <end position="864"/>
    </location>
</feature>
<gene>
    <name evidence="3" type="ORF">J2S72_000358</name>
</gene>
<name>A0ABU0ATM5_9FIRM</name>
<evidence type="ECO:0000256" key="1">
    <source>
        <dbReference type="SAM" id="SignalP"/>
    </source>
</evidence>
<feature type="signal peptide" evidence="1">
    <location>
        <begin position="1"/>
        <end position="28"/>
    </location>
</feature>
<dbReference type="Gene3D" id="3.30.457.10">
    <property type="entry name" value="Copper amine oxidase-like, N-terminal domain"/>
    <property type="match status" value="1"/>
</dbReference>
<organism evidence="3 4">
    <name type="scientific">Peptoniphilus koenoeneniae</name>
    <dbReference type="NCBI Taxonomy" id="507751"/>
    <lineage>
        <taxon>Bacteria</taxon>
        <taxon>Bacillati</taxon>
        <taxon>Bacillota</taxon>
        <taxon>Tissierellia</taxon>
        <taxon>Tissierellales</taxon>
        <taxon>Peptoniphilaceae</taxon>
        <taxon>Peptoniphilus</taxon>
    </lineage>
</organism>
<keyword evidence="4" id="KW-1185">Reference proteome</keyword>
<dbReference type="InterPro" id="IPR036582">
    <property type="entry name" value="Mao_N_sf"/>
</dbReference>
<comment type="caution">
    <text evidence="3">The sequence shown here is derived from an EMBL/GenBank/DDBJ whole genome shotgun (WGS) entry which is preliminary data.</text>
</comment>
<dbReference type="EMBL" id="JAUSTN010000002">
    <property type="protein sequence ID" value="MDQ0274350.1"/>
    <property type="molecule type" value="Genomic_DNA"/>
</dbReference>
<evidence type="ECO:0000313" key="3">
    <source>
        <dbReference type="EMBL" id="MDQ0274350.1"/>
    </source>
</evidence>
<sequence length="866" mass="99496">MKKNCKRFLAVLLIILSLCFFTKVSTFAEETRKPIKEINLIADWFKNPEAYGEIPRGNFKFESEANGISAIMTWQEFTNKNWKDIKSKIKNFAKDKKYRISFMVYCNSNEYYISKDTKIKMNGEECSYYESYIVGQGYSQGKFVTKEFLAKDNREKIDKINISCKEFSPPVIGDKVRKDYNFILSDIDRAKGLEVSNDRHVWYKYNEDRKEWGICTDQVFQEGRYKLAFIVECKSDSYVLIEDTQGKLNGNECYNGGFTSAITVKDSTKYFYTKEFKPKKLVDVPSVNTGLVYNGKIQKGINEDTKYVFLTENEKINAGKYKTLIKPSDEYAWSDNHKIEERYLEWEIEKADPTYTIPENLTANLGDKLSDVKLPKGFSWEDGEISLASLGEKSFAAIFTPEDETNYKSKKISLKIKVKEKPLVKVEIPKANLELIYDGNEKTGVSEKEGYKLTENKGTNAGKYIAKAELKEGYIWEDESKNIKEIPWEIEKADPTYTIPENLAANLGDKLSDVKLPKGFSWEDGKISLDSLGEKSFTAIFTPEDETNYKSKKISLKIKVKEKPLVKVEIPKANLELIYDGNEKTGVSEKEGYKLTENKGTNAGKYIAKAELKEGYIWEDESKNIKEIPWEIEKADPTYTIPENLAANLGDKLSDVKLPKGFSWENGKISLDSLGEKSFEAKYLSDNPNEKEIDHINIKVYVKEINEPEKIKEKRGDYGYFSIISQNKKVEEINKEEKNIVLKEIVLKINSKKFLVDGQEKLNDTPPIILNNRTMVPIRFIGESLGAKIEWDEKNSLVRIKEQKKKVTIEIKIGENLARVNGKEVKLTNPIFIKNNRAYGLLRFIGESLGAKVEWFKDDQKIVITK</sequence>
<evidence type="ECO:0000313" key="4">
    <source>
        <dbReference type="Proteomes" id="UP001236559"/>
    </source>
</evidence>